<sequence length="160" mass="18023">MKTMFSDYLRVVMPVLMLFFAGGLLAAEPPVTDNLPESSPSKSEAKPSQTPQLFELRVYTAAPGKMDALHKRFRDHTLRLFAKHGIKSIGYWTAKQEPNEERLYYLVAYPDLESREKMLVQGIAVDAEFRQAVAESTQDGPLTTNIESILLTPTDYSPLK</sequence>
<proteinExistence type="predicted"/>
<dbReference type="Pfam" id="PF07978">
    <property type="entry name" value="NIPSNAP"/>
    <property type="match status" value="1"/>
</dbReference>
<evidence type="ECO:0000313" key="3">
    <source>
        <dbReference type="EMBL" id="PQO34978.1"/>
    </source>
</evidence>
<dbReference type="Gene3D" id="3.30.70.100">
    <property type="match status" value="1"/>
</dbReference>
<evidence type="ECO:0000256" key="1">
    <source>
        <dbReference type="SAM" id="MobiDB-lite"/>
    </source>
</evidence>
<feature type="domain" description="NIPSNAP" evidence="2">
    <location>
        <begin position="54"/>
        <end position="158"/>
    </location>
</feature>
<gene>
    <name evidence="3" type="ORF">C5Y83_15985</name>
</gene>
<dbReference type="InterPro" id="IPR011008">
    <property type="entry name" value="Dimeric_a/b-barrel"/>
</dbReference>
<dbReference type="RefSeq" id="WP_105330708.1">
    <property type="nucleotide sequence ID" value="NZ_PUHY01000010.1"/>
</dbReference>
<protein>
    <submittedName>
        <fullName evidence="3">NIPSNAP family protein</fullName>
    </submittedName>
</protein>
<comment type="caution">
    <text evidence="3">The sequence shown here is derived from an EMBL/GenBank/DDBJ whole genome shotgun (WGS) entry which is preliminary data.</text>
</comment>
<dbReference type="EMBL" id="PUHY01000010">
    <property type="protein sequence ID" value="PQO34978.1"/>
    <property type="molecule type" value="Genomic_DNA"/>
</dbReference>
<dbReference type="OrthoDB" id="9809695at2"/>
<organism evidence="3 4">
    <name type="scientific">Blastopirellula marina</name>
    <dbReference type="NCBI Taxonomy" id="124"/>
    <lineage>
        <taxon>Bacteria</taxon>
        <taxon>Pseudomonadati</taxon>
        <taxon>Planctomycetota</taxon>
        <taxon>Planctomycetia</taxon>
        <taxon>Pirellulales</taxon>
        <taxon>Pirellulaceae</taxon>
        <taxon>Blastopirellula</taxon>
    </lineage>
</organism>
<feature type="region of interest" description="Disordered" evidence="1">
    <location>
        <begin position="31"/>
        <end position="50"/>
    </location>
</feature>
<dbReference type="Proteomes" id="UP000238322">
    <property type="component" value="Unassembled WGS sequence"/>
</dbReference>
<reference evidence="3 4" key="1">
    <citation type="submission" date="2018-02" db="EMBL/GenBank/DDBJ databases">
        <title>Comparative genomes isolates from brazilian mangrove.</title>
        <authorList>
            <person name="Araujo J.E."/>
            <person name="Taketani R.G."/>
            <person name="Silva M.C.P."/>
            <person name="Loureco M.V."/>
            <person name="Andreote F.D."/>
        </authorList>
    </citation>
    <scope>NUCLEOTIDE SEQUENCE [LARGE SCALE GENOMIC DNA]</scope>
    <source>
        <strain evidence="3 4">Hex-1 MGV</strain>
    </source>
</reference>
<accession>A0A2S8FS21</accession>
<feature type="compositionally biased region" description="Low complexity" evidence="1">
    <location>
        <begin position="36"/>
        <end position="48"/>
    </location>
</feature>
<evidence type="ECO:0000313" key="4">
    <source>
        <dbReference type="Proteomes" id="UP000238322"/>
    </source>
</evidence>
<name>A0A2S8FS21_9BACT</name>
<dbReference type="InterPro" id="IPR012577">
    <property type="entry name" value="NIPSNAP"/>
</dbReference>
<evidence type="ECO:0000259" key="2">
    <source>
        <dbReference type="Pfam" id="PF07978"/>
    </source>
</evidence>
<dbReference type="AlphaFoldDB" id="A0A2S8FS21"/>
<dbReference type="SUPFAM" id="SSF54909">
    <property type="entry name" value="Dimeric alpha+beta barrel"/>
    <property type="match status" value="1"/>
</dbReference>